<sequence>MIDDPVGTAGWLNSDSPEPVELSDRDRRGIIGIVAFLTFVLIAFSVYAGLDTGEVEVGLAFGGISLFAGGFLVAVNLDVLTIWDRVRLSLTLNLALRIGGRARRWQAEDWQAAVEASPHPVRYGLGLVRAALLMRLYDLGTLLLRAVCWVLASNHRTWWPLGTGMVAGAVQINLSQGWGSVFYTIPAITAFYVGVERLRRRWNINQDRD</sequence>
<keyword evidence="3" id="KW-1185">Reference proteome</keyword>
<feature type="transmembrane region" description="Helical" evidence="1">
    <location>
        <begin position="29"/>
        <end position="48"/>
    </location>
</feature>
<feature type="transmembrane region" description="Helical" evidence="1">
    <location>
        <begin position="132"/>
        <end position="152"/>
    </location>
</feature>
<evidence type="ECO:0000256" key="1">
    <source>
        <dbReference type="SAM" id="Phobius"/>
    </source>
</evidence>
<name>A0ABW3DT44_9ACTN</name>
<dbReference type="EMBL" id="JBHTHX010000786">
    <property type="protein sequence ID" value="MFD0887020.1"/>
    <property type="molecule type" value="Genomic_DNA"/>
</dbReference>
<keyword evidence="1" id="KW-0472">Membrane</keyword>
<keyword evidence="1" id="KW-1133">Transmembrane helix</keyword>
<organism evidence="2 3">
    <name type="scientific">Streptosporangium algeriense</name>
    <dbReference type="NCBI Taxonomy" id="1682748"/>
    <lineage>
        <taxon>Bacteria</taxon>
        <taxon>Bacillati</taxon>
        <taxon>Actinomycetota</taxon>
        <taxon>Actinomycetes</taxon>
        <taxon>Streptosporangiales</taxon>
        <taxon>Streptosporangiaceae</taxon>
        <taxon>Streptosporangium</taxon>
    </lineage>
</organism>
<feature type="transmembrane region" description="Helical" evidence="1">
    <location>
        <begin position="172"/>
        <end position="195"/>
    </location>
</feature>
<evidence type="ECO:0000313" key="3">
    <source>
        <dbReference type="Proteomes" id="UP001597024"/>
    </source>
</evidence>
<dbReference type="Proteomes" id="UP001597024">
    <property type="component" value="Unassembled WGS sequence"/>
</dbReference>
<evidence type="ECO:0000313" key="2">
    <source>
        <dbReference type="EMBL" id="MFD0887020.1"/>
    </source>
</evidence>
<protein>
    <submittedName>
        <fullName evidence="2">Uncharacterized protein</fullName>
    </submittedName>
</protein>
<reference evidence="3" key="1">
    <citation type="journal article" date="2019" name="Int. J. Syst. Evol. Microbiol.">
        <title>The Global Catalogue of Microorganisms (GCM) 10K type strain sequencing project: providing services to taxonomists for standard genome sequencing and annotation.</title>
        <authorList>
            <consortium name="The Broad Institute Genomics Platform"/>
            <consortium name="The Broad Institute Genome Sequencing Center for Infectious Disease"/>
            <person name="Wu L."/>
            <person name="Ma J."/>
        </authorList>
    </citation>
    <scope>NUCLEOTIDE SEQUENCE [LARGE SCALE GENOMIC DNA]</scope>
    <source>
        <strain evidence="3">CCUG 62974</strain>
    </source>
</reference>
<proteinExistence type="predicted"/>
<feature type="transmembrane region" description="Helical" evidence="1">
    <location>
        <begin position="60"/>
        <end position="83"/>
    </location>
</feature>
<gene>
    <name evidence="2" type="ORF">ACFQ08_20940</name>
</gene>
<keyword evidence="1" id="KW-0812">Transmembrane</keyword>
<comment type="caution">
    <text evidence="2">The sequence shown here is derived from an EMBL/GenBank/DDBJ whole genome shotgun (WGS) entry which is preliminary data.</text>
</comment>
<accession>A0ABW3DT44</accession>